<evidence type="ECO:0000313" key="3">
    <source>
        <dbReference type="EMBL" id="MBW7477235.1"/>
    </source>
</evidence>
<name>A0ABS7DBG9_9BACL</name>
<sequence length="81" mass="9154">MDIQIDFGKRVKELRTKNGFSQEILAARAGLDRSYIGGIERGERNVSLRNIQRLAVALNTTIPCLFSEIEARIVVHVQPFL</sequence>
<evidence type="ECO:0000313" key="4">
    <source>
        <dbReference type="Proteomes" id="UP000812277"/>
    </source>
</evidence>
<dbReference type="PANTHER" id="PTHR46797:SF1">
    <property type="entry name" value="METHYLPHOSPHONATE SYNTHASE"/>
    <property type="match status" value="1"/>
</dbReference>
<dbReference type="PROSITE" id="PS50943">
    <property type="entry name" value="HTH_CROC1"/>
    <property type="match status" value="1"/>
</dbReference>
<dbReference type="Proteomes" id="UP000812277">
    <property type="component" value="Unassembled WGS sequence"/>
</dbReference>
<dbReference type="InterPro" id="IPR001387">
    <property type="entry name" value="Cro/C1-type_HTH"/>
</dbReference>
<proteinExistence type="predicted"/>
<dbReference type="CDD" id="cd00093">
    <property type="entry name" value="HTH_XRE"/>
    <property type="match status" value="1"/>
</dbReference>
<comment type="caution">
    <text evidence="3">The sequence shown here is derived from an EMBL/GenBank/DDBJ whole genome shotgun (WGS) entry which is preliminary data.</text>
</comment>
<organism evidence="3 4">
    <name type="scientific">Paenibacillus oenotherae</name>
    <dbReference type="NCBI Taxonomy" id="1435645"/>
    <lineage>
        <taxon>Bacteria</taxon>
        <taxon>Bacillati</taxon>
        <taxon>Bacillota</taxon>
        <taxon>Bacilli</taxon>
        <taxon>Bacillales</taxon>
        <taxon>Paenibacillaceae</taxon>
        <taxon>Paenibacillus</taxon>
    </lineage>
</organism>
<dbReference type="Pfam" id="PF01381">
    <property type="entry name" value="HTH_3"/>
    <property type="match status" value="1"/>
</dbReference>
<keyword evidence="1" id="KW-0238">DNA-binding</keyword>
<dbReference type="EMBL" id="JAHZIJ010000022">
    <property type="protein sequence ID" value="MBW7477235.1"/>
    <property type="molecule type" value="Genomic_DNA"/>
</dbReference>
<dbReference type="InterPro" id="IPR050807">
    <property type="entry name" value="TransReg_Diox_bact_type"/>
</dbReference>
<dbReference type="Gene3D" id="1.10.260.40">
    <property type="entry name" value="lambda repressor-like DNA-binding domains"/>
    <property type="match status" value="1"/>
</dbReference>
<dbReference type="SUPFAM" id="SSF47413">
    <property type="entry name" value="lambda repressor-like DNA-binding domains"/>
    <property type="match status" value="1"/>
</dbReference>
<evidence type="ECO:0000256" key="1">
    <source>
        <dbReference type="ARBA" id="ARBA00023125"/>
    </source>
</evidence>
<dbReference type="InterPro" id="IPR010982">
    <property type="entry name" value="Lambda_DNA-bd_dom_sf"/>
</dbReference>
<gene>
    <name evidence="3" type="ORF">K0T92_21185</name>
</gene>
<feature type="domain" description="HTH cro/C1-type" evidence="2">
    <location>
        <begin position="11"/>
        <end position="65"/>
    </location>
</feature>
<dbReference type="SMART" id="SM00530">
    <property type="entry name" value="HTH_XRE"/>
    <property type="match status" value="1"/>
</dbReference>
<accession>A0ABS7DBG9</accession>
<dbReference type="RefSeq" id="WP_219874490.1">
    <property type="nucleotide sequence ID" value="NZ_JAHZIJ010000022.1"/>
</dbReference>
<dbReference type="PANTHER" id="PTHR46797">
    <property type="entry name" value="HTH-TYPE TRANSCRIPTIONAL REGULATOR"/>
    <property type="match status" value="1"/>
</dbReference>
<evidence type="ECO:0000259" key="2">
    <source>
        <dbReference type="PROSITE" id="PS50943"/>
    </source>
</evidence>
<keyword evidence="4" id="KW-1185">Reference proteome</keyword>
<protein>
    <submittedName>
        <fullName evidence="3">Helix-turn-helix domain-containing protein</fullName>
    </submittedName>
</protein>
<reference evidence="3 4" key="1">
    <citation type="submission" date="2021-07" db="EMBL/GenBank/DDBJ databases">
        <title>Paenibacillus radiodurans sp. nov., isolated from the southeastern edge of Tengger Desert.</title>
        <authorList>
            <person name="Zhang G."/>
        </authorList>
    </citation>
    <scope>NUCLEOTIDE SEQUENCE [LARGE SCALE GENOMIC DNA]</scope>
    <source>
        <strain evidence="3 4">DT7-4</strain>
    </source>
</reference>